<comment type="similarity">
    <text evidence="1">Belongs to the bacterial solute-binding protein 1 family.</text>
</comment>
<dbReference type="InterPro" id="IPR006059">
    <property type="entry name" value="SBP"/>
</dbReference>
<dbReference type="Gene3D" id="3.40.190.10">
    <property type="entry name" value="Periplasmic binding protein-like II"/>
    <property type="match status" value="1"/>
</dbReference>
<evidence type="ECO:0000256" key="2">
    <source>
        <dbReference type="ARBA" id="ARBA00022448"/>
    </source>
</evidence>
<gene>
    <name evidence="5" type="ORF">ACIBG2_36340</name>
</gene>
<dbReference type="CDD" id="cd14748">
    <property type="entry name" value="PBP2_UgpB"/>
    <property type="match status" value="1"/>
</dbReference>
<dbReference type="RefSeq" id="WP_397088503.1">
    <property type="nucleotide sequence ID" value="NZ_JBITGY010000010.1"/>
</dbReference>
<accession>A0ABW7Z404</accession>
<evidence type="ECO:0000256" key="4">
    <source>
        <dbReference type="SAM" id="SignalP"/>
    </source>
</evidence>
<dbReference type="SUPFAM" id="SSF53850">
    <property type="entry name" value="Periplasmic binding protein-like II"/>
    <property type="match status" value="1"/>
</dbReference>
<name>A0ABW7Z404_9ACTN</name>
<sequence>MKRLLALAVVAALPLTACGSGAKSDKSEMSGKSQQVTLTFWNGYTGPDRPALEALVKKFNDTHPGVRIEMTIMTWDVLFQKLLPAFTSGNGPDLVAFDDAHIARFAARGVLAPLDDWYTEERKATLVKPAVEATVFKGKHYAVPMTFTPILMYYNKKLFKDAGLNPAKPPATWQEWQAALKKLTKDADGDGRPEQYGIALPDHQTIQVWPILLWGNGGDLLSLGSPQSVQAVRQWSDLIVKDRISPTGLGGADADKLFQTGKAATDITGPWMTTGFEEAGLDFGVAMVPAGPAGPVTLAGASSFVLNAEAGAAEQKAAGEWFTFWNSKQSQIEWSNGSGFPGVRTDVTPADTKANPYVAQFAAHSEKARVLLPGQAEFRKIYEEIFEPAVQRVTTGKTPAPQALDEAAEAIKAVTGP</sequence>
<organism evidence="5 6">
    <name type="scientific">Nonomuraea typhae</name>
    <dbReference type="NCBI Taxonomy" id="2603600"/>
    <lineage>
        <taxon>Bacteria</taxon>
        <taxon>Bacillati</taxon>
        <taxon>Actinomycetota</taxon>
        <taxon>Actinomycetes</taxon>
        <taxon>Streptosporangiales</taxon>
        <taxon>Streptosporangiaceae</taxon>
        <taxon>Nonomuraea</taxon>
    </lineage>
</organism>
<protein>
    <submittedName>
        <fullName evidence="5">ABC transporter substrate-binding protein</fullName>
    </submittedName>
</protein>
<evidence type="ECO:0000256" key="3">
    <source>
        <dbReference type="ARBA" id="ARBA00022729"/>
    </source>
</evidence>
<dbReference type="PANTHER" id="PTHR30061:SF50">
    <property type="entry name" value="MALTOSE_MALTODEXTRIN-BINDING PERIPLASMIC PROTEIN"/>
    <property type="match status" value="1"/>
</dbReference>
<feature type="signal peptide" evidence="4">
    <location>
        <begin position="1"/>
        <end position="22"/>
    </location>
</feature>
<keyword evidence="2" id="KW-0813">Transport</keyword>
<feature type="chain" id="PRO_5046598991" evidence="4">
    <location>
        <begin position="23"/>
        <end position="417"/>
    </location>
</feature>
<dbReference type="EMBL" id="JBITGY010000010">
    <property type="protein sequence ID" value="MFI6502896.1"/>
    <property type="molecule type" value="Genomic_DNA"/>
</dbReference>
<evidence type="ECO:0000313" key="5">
    <source>
        <dbReference type="EMBL" id="MFI6502896.1"/>
    </source>
</evidence>
<keyword evidence="6" id="KW-1185">Reference proteome</keyword>
<proteinExistence type="inferred from homology"/>
<evidence type="ECO:0000256" key="1">
    <source>
        <dbReference type="ARBA" id="ARBA00008520"/>
    </source>
</evidence>
<dbReference type="Pfam" id="PF13416">
    <property type="entry name" value="SBP_bac_8"/>
    <property type="match status" value="1"/>
</dbReference>
<evidence type="ECO:0000313" key="6">
    <source>
        <dbReference type="Proteomes" id="UP001612741"/>
    </source>
</evidence>
<keyword evidence="3 4" id="KW-0732">Signal</keyword>
<reference evidence="5 6" key="1">
    <citation type="submission" date="2024-10" db="EMBL/GenBank/DDBJ databases">
        <title>The Natural Products Discovery Center: Release of the First 8490 Sequenced Strains for Exploring Actinobacteria Biosynthetic Diversity.</title>
        <authorList>
            <person name="Kalkreuter E."/>
            <person name="Kautsar S.A."/>
            <person name="Yang D."/>
            <person name="Bader C.D."/>
            <person name="Teijaro C.N."/>
            <person name="Fluegel L."/>
            <person name="Davis C.M."/>
            <person name="Simpson J.R."/>
            <person name="Lauterbach L."/>
            <person name="Steele A.D."/>
            <person name="Gui C."/>
            <person name="Meng S."/>
            <person name="Li G."/>
            <person name="Viehrig K."/>
            <person name="Ye F."/>
            <person name="Su P."/>
            <person name="Kiefer A.F."/>
            <person name="Nichols A."/>
            <person name="Cepeda A.J."/>
            <person name="Yan W."/>
            <person name="Fan B."/>
            <person name="Jiang Y."/>
            <person name="Adhikari A."/>
            <person name="Zheng C.-J."/>
            <person name="Schuster L."/>
            <person name="Cowan T.M."/>
            <person name="Smanski M.J."/>
            <person name="Chevrette M.G."/>
            <person name="De Carvalho L.P.S."/>
            <person name="Shen B."/>
        </authorList>
    </citation>
    <scope>NUCLEOTIDE SEQUENCE [LARGE SCALE GENOMIC DNA]</scope>
    <source>
        <strain evidence="5 6">NPDC050545</strain>
    </source>
</reference>
<dbReference type="PANTHER" id="PTHR30061">
    <property type="entry name" value="MALTOSE-BINDING PERIPLASMIC PROTEIN"/>
    <property type="match status" value="1"/>
</dbReference>
<dbReference type="Proteomes" id="UP001612741">
    <property type="component" value="Unassembled WGS sequence"/>
</dbReference>
<comment type="caution">
    <text evidence="5">The sequence shown here is derived from an EMBL/GenBank/DDBJ whole genome shotgun (WGS) entry which is preliminary data.</text>
</comment>